<dbReference type="AlphaFoldDB" id="A0A183IDR2"/>
<feature type="region of interest" description="Disordered" evidence="1">
    <location>
        <begin position="1"/>
        <end position="33"/>
    </location>
</feature>
<evidence type="ECO:0000313" key="4">
    <source>
        <dbReference type="WBParaSite" id="SBAD_0000184401-mRNA-1"/>
    </source>
</evidence>
<proteinExistence type="predicted"/>
<dbReference type="EMBL" id="UZAM01006944">
    <property type="protein sequence ID" value="VDO95399.1"/>
    <property type="molecule type" value="Genomic_DNA"/>
</dbReference>
<dbReference type="Proteomes" id="UP000270296">
    <property type="component" value="Unassembled WGS sequence"/>
</dbReference>
<keyword evidence="3" id="KW-1185">Reference proteome</keyword>
<organism evidence="4">
    <name type="scientific">Soboliphyme baturini</name>
    <dbReference type="NCBI Taxonomy" id="241478"/>
    <lineage>
        <taxon>Eukaryota</taxon>
        <taxon>Metazoa</taxon>
        <taxon>Ecdysozoa</taxon>
        <taxon>Nematoda</taxon>
        <taxon>Enoplea</taxon>
        <taxon>Dorylaimia</taxon>
        <taxon>Dioctophymatida</taxon>
        <taxon>Dioctophymatoidea</taxon>
        <taxon>Soboliphymatidae</taxon>
        <taxon>Soboliphyme</taxon>
    </lineage>
</organism>
<protein>
    <submittedName>
        <fullName evidence="4">Transposase</fullName>
    </submittedName>
</protein>
<name>A0A183IDR2_9BILA</name>
<dbReference type="WBParaSite" id="SBAD_0000184401-mRNA-1">
    <property type="protein sequence ID" value="SBAD_0000184401-mRNA-1"/>
    <property type="gene ID" value="SBAD_0000184401"/>
</dbReference>
<reference evidence="4" key="1">
    <citation type="submission" date="2016-06" db="UniProtKB">
        <authorList>
            <consortium name="WormBaseParasite"/>
        </authorList>
    </citation>
    <scope>IDENTIFICATION</scope>
</reference>
<accession>A0A183IDR2</accession>
<reference evidence="2 3" key="2">
    <citation type="submission" date="2018-11" db="EMBL/GenBank/DDBJ databases">
        <authorList>
            <consortium name="Pathogen Informatics"/>
        </authorList>
    </citation>
    <scope>NUCLEOTIDE SEQUENCE [LARGE SCALE GENOMIC DNA]</scope>
</reference>
<sequence length="113" mass="12976">MEEHMRPLAESVQLASSSSVSGRRQTGQPEENNYGVRRLFGKFKMRYNERATEAYTVSRCSFSTLVSISNFLPRIRPSSNRFRLLAMLDIHLAGLLRPDIRPQRKLYLSGEAQ</sequence>
<evidence type="ECO:0000313" key="2">
    <source>
        <dbReference type="EMBL" id="VDO95399.1"/>
    </source>
</evidence>
<evidence type="ECO:0000313" key="3">
    <source>
        <dbReference type="Proteomes" id="UP000270296"/>
    </source>
</evidence>
<evidence type="ECO:0000256" key="1">
    <source>
        <dbReference type="SAM" id="MobiDB-lite"/>
    </source>
</evidence>
<gene>
    <name evidence="2" type="ORF">SBAD_LOCUS1756</name>
</gene>
<feature type="compositionally biased region" description="Low complexity" evidence="1">
    <location>
        <begin position="8"/>
        <end position="27"/>
    </location>
</feature>